<dbReference type="PROSITE" id="PS00671">
    <property type="entry name" value="D_2_HYDROXYACID_DH_3"/>
    <property type="match status" value="1"/>
</dbReference>
<dbReference type="Proteomes" id="UP000238350">
    <property type="component" value="Unassembled WGS sequence"/>
</dbReference>
<dbReference type="STRING" id="45607.A0A2T0FIN3"/>
<evidence type="ECO:0000256" key="2">
    <source>
        <dbReference type="ARBA" id="ARBA00023002"/>
    </source>
</evidence>
<dbReference type="CDD" id="cd12168">
    <property type="entry name" value="Mand_dh_like"/>
    <property type="match status" value="1"/>
</dbReference>
<name>A0A2T0FIN3_9ASCO</name>
<proteinExistence type="inferred from homology"/>
<comment type="caution">
    <text evidence="6">The sequence shown here is derived from an EMBL/GenBank/DDBJ whole genome shotgun (WGS) entry which is preliminary data.</text>
</comment>
<dbReference type="Pfam" id="PF02826">
    <property type="entry name" value="2-Hacid_dh_C"/>
    <property type="match status" value="1"/>
</dbReference>
<dbReference type="InterPro" id="IPR050223">
    <property type="entry name" value="D-isomer_2-hydroxyacid_DH"/>
</dbReference>
<protein>
    <submittedName>
        <fullName evidence="6">Glyoxylate reductase 1</fullName>
    </submittedName>
</protein>
<dbReference type="GO" id="GO:0016618">
    <property type="term" value="F:hydroxypyruvate reductase [NAD(P)H] activity"/>
    <property type="evidence" value="ECO:0007669"/>
    <property type="project" value="TreeGrafter"/>
</dbReference>
<dbReference type="Gene3D" id="3.40.50.720">
    <property type="entry name" value="NAD(P)-binding Rossmann-like Domain"/>
    <property type="match status" value="2"/>
</dbReference>
<dbReference type="PANTHER" id="PTHR10996">
    <property type="entry name" value="2-HYDROXYACID DEHYDROGENASE-RELATED"/>
    <property type="match status" value="1"/>
</dbReference>
<dbReference type="GO" id="GO:0051287">
    <property type="term" value="F:NAD binding"/>
    <property type="evidence" value="ECO:0007669"/>
    <property type="project" value="InterPro"/>
</dbReference>
<keyword evidence="2 3" id="KW-0560">Oxidoreductase</keyword>
<evidence type="ECO:0000313" key="6">
    <source>
        <dbReference type="EMBL" id="PRT54862.1"/>
    </source>
</evidence>
<evidence type="ECO:0000313" key="7">
    <source>
        <dbReference type="Proteomes" id="UP000238350"/>
    </source>
</evidence>
<accession>A0A2T0FIN3</accession>
<feature type="domain" description="D-isomer specific 2-hydroxyacid dehydrogenase NAD-binding" evidence="5">
    <location>
        <begin position="125"/>
        <end position="298"/>
    </location>
</feature>
<feature type="domain" description="D-isomer specific 2-hydroxyacid dehydrogenase catalytic" evidence="4">
    <location>
        <begin position="73"/>
        <end position="327"/>
    </location>
</feature>
<evidence type="ECO:0000259" key="5">
    <source>
        <dbReference type="Pfam" id="PF02826"/>
    </source>
</evidence>
<dbReference type="GO" id="GO:0005829">
    <property type="term" value="C:cytosol"/>
    <property type="evidence" value="ECO:0007669"/>
    <property type="project" value="TreeGrafter"/>
</dbReference>
<reference evidence="6 7" key="1">
    <citation type="submission" date="2017-04" db="EMBL/GenBank/DDBJ databases">
        <title>Genome sequencing of [Candida] sorbophila.</title>
        <authorList>
            <person name="Ahn J.O."/>
        </authorList>
    </citation>
    <scope>NUCLEOTIDE SEQUENCE [LARGE SCALE GENOMIC DNA]</scope>
    <source>
        <strain evidence="6 7">DS02</strain>
    </source>
</reference>
<dbReference type="OrthoDB" id="9991913at2759"/>
<dbReference type="PANTHER" id="PTHR10996:SF257">
    <property type="entry name" value="GLYOXYLATE REDUCTASE 1"/>
    <property type="match status" value="1"/>
</dbReference>
<dbReference type="InterPro" id="IPR029753">
    <property type="entry name" value="D-isomer_DH_CS"/>
</dbReference>
<dbReference type="RefSeq" id="XP_024664807.1">
    <property type="nucleotide sequence ID" value="XM_024809039.1"/>
</dbReference>
<dbReference type="GO" id="GO:0030267">
    <property type="term" value="F:glyoxylate reductase (NADPH) activity"/>
    <property type="evidence" value="ECO:0007669"/>
    <property type="project" value="TreeGrafter"/>
</dbReference>
<dbReference type="InterPro" id="IPR006139">
    <property type="entry name" value="D-isomer_2_OHA_DH_cat_dom"/>
</dbReference>
<organism evidence="6 7">
    <name type="scientific">Wickerhamiella sorbophila</name>
    <dbReference type="NCBI Taxonomy" id="45607"/>
    <lineage>
        <taxon>Eukaryota</taxon>
        <taxon>Fungi</taxon>
        <taxon>Dikarya</taxon>
        <taxon>Ascomycota</taxon>
        <taxon>Saccharomycotina</taxon>
        <taxon>Dipodascomycetes</taxon>
        <taxon>Dipodascales</taxon>
        <taxon>Trichomonascaceae</taxon>
        <taxon>Wickerhamiella</taxon>
    </lineage>
</organism>
<dbReference type="EMBL" id="NDIQ01000021">
    <property type="protein sequence ID" value="PRT54862.1"/>
    <property type="molecule type" value="Genomic_DNA"/>
</dbReference>
<dbReference type="GeneID" id="36516230"/>
<dbReference type="InterPro" id="IPR036291">
    <property type="entry name" value="NAD(P)-bd_dom_sf"/>
</dbReference>
<comment type="similarity">
    <text evidence="1 3">Belongs to the D-isomer specific 2-hydroxyacid dehydrogenase family.</text>
</comment>
<evidence type="ECO:0000256" key="3">
    <source>
        <dbReference type="RuleBase" id="RU003719"/>
    </source>
</evidence>
<evidence type="ECO:0000259" key="4">
    <source>
        <dbReference type="Pfam" id="PF00389"/>
    </source>
</evidence>
<dbReference type="SUPFAM" id="SSF51735">
    <property type="entry name" value="NAD(P)-binding Rossmann-fold domains"/>
    <property type="match status" value="1"/>
</dbReference>
<keyword evidence="7" id="KW-1185">Reference proteome</keyword>
<evidence type="ECO:0000256" key="1">
    <source>
        <dbReference type="ARBA" id="ARBA00005854"/>
    </source>
</evidence>
<sequence>MSSTKKLVVIMRGAYVNCKDKWAQLAEKHNVELVPFEGTSSDEFYQLFAKKNVVAVGHTVPGAKRLKGYDMDRFRKSVDGLEVMAHMGAGYDTLPDPHVLKEMGIVASNAPNSVMEATANTALYLTIGAMRNFNALAAALRRGEWFGDVPLAIEPEGRTLGIIGLGGIGAVARDKMQSALSLGKVQYYNRRRAEPAVEKESEYVDFDTLLRTSDIIFLSIPLNNSTHHLLNAEAFAKMKDGVVIINTARGPVIDEQALVDALASGKVLSAGLDVYEHEPKVHTELVKNENVLLLPHSGTHCIDARTKMEAEVIENIDAYLSTGKVVSPISEHV</sequence>
<dbReference type="AlphaFoldDB" id="A0A2T0FIN3"/>
<dbReference type="Pfam" id="PF00389">
    <property type="entry name" value="2-Hacid_dh"/>
    <property type="match status" value="1"/>
</dbReference>
<dbReference type="InterPro" id="IPR006140">
    <property type="entry name" value="D-isomer_DH_NAD-bd"/>
</dbReference>
<gene>
    <name evidence="6" type="ORF">B9G98_02482</name>
</gene>
<dbReference type="SUPFAM" id="SSF52283">
    <property type="entry name" value="Formate/glycerate dehydrogenase catalytic domain-like"/>
    <property type="match status" value="1"/>
</dbReference>